<gene>
    <name evidence="1" type="ORF">GRI59_12575</name>
</gene>
<dbReference type="InterPro" id="IPR044691">
    <property type="entry name" value="DCC1_Trx"/>
</dbReference>
<dbReference type="PANTHER" id="PTHR34290:SF2">
    <property type="entry name" value="OS04G0668800 PROTEIN"/>
    <property type="match status" value="1"/>
</dbReference>
<dbReference type="AlphaFoldDB" id="A0A6I4UKQ4"/>
<dbReference type="PANTHER" id="PTHR34290">
    <property type="entry name" value="SI:CH73-390P7.2"/>
    <property type="match status" value="1"/>
</dbReference>
<dbReference type="EMBL" id="WTYB01000002">
    <property type="protein sequence ID" value="MXP39442.1"/>
    <property type="molecule type" value="Genomic_DNA"/>
</dbReference>
<dbReference type="Proteomes" id="UP000430021">
    <property type="component" value="Unassembled WGS sequence"/>
</dbReference>
<name>A0A6I4UKQ4_9SPHN</name>
<dbReference type="GO" id="GO:0015035">
    <property type="term" value="F:protein-disulfide reductase activity"/>
    <property type="evidence" value="ECO:0007669"/>
    <property type="project" value="InterPro"/>
</dbReference>
<dbReference type="InterPro" id="IPR007263">
    <property type="entry name" value="DCC1-like"/>
</dbReference>
<evidence type="ECO:0000313" key="1">
    <source>
        <dbReference type="EMBL" id="MXP39442.1"/>
    </source>
</evidence>
<sequence>MGCECRCSRRGGLCHPPLDRALSGTVKVWFDGACPLCLREIALMRRLDQRGAITFVDVASGADPSCPIDRAQLLARFHAEEDGVVHSGAAAFAAMWRAIPLLRPLGLAARNRTVLRVLEAAYLRFLKMRPRLQRFFA</sequence>
<comment type="caution">
    <text evidence="1">The sequence shown here is derived from an EMBL/GenBank/DDBJ whole genome shotgun (WGS) entry which is preliminary data.</text>
</comment>
<organism evidence="1 2">
    <name type="scientific">Erythrobacter ramosus</name>
    <dbReference type="NCBI Taxonomy" id="35811"/>
    <lineage>
        <taxon>Bacteria</taxon>
        <taxon>Pseudomonadati</taxon>
        <taxon>Pseudomonadota</taxon>
        <taxon>Alphaproteobacteria</taxon>
        <taxon>Sphingomonadales</taxon>
        <taxon>Erythrobacteraceae</taxon>
        <taxon>Erythrobacter/Porphyrobacter group</taxon>
        <taxon>Erythrobacter</taxon>
    </lineage>
</organism>
<proteinExistence type="predicted"/>
<evidence type="ECO:0000313" key="2">
    <source>
        <dbReference type="Proteomes" id="UP000430021"/>
    </source>
</evidence>
<accession>A0A6I4UKQ4</accession>
<protein>
    <submittedName>
        <fullName evidence="1">DUF393 domain-containing protein</fullName>
    </submittedName>
</protein>
<reference evidence="1 2" key="1">
    <citation type="submission" date="2019-12" db="EMBL/GenBank/DDBJ databases">
        <title>Genomic-based taxomic classification of the family Erythrobacteraceae.</title>
        <authorList>
            <person name="Xu L."/>
        </authorList>
    </citation>
    <scope>NUCLEOTIDE SEQUENCE [LARGE SCALE GENOMIC DNA]</scope>
    <source>
        <strain evidence="1 2">JCM 10282</strain>
    </source>
</reference>
<dbReference type="OrthoDB" id="9801773at2"/>
<dbReference type="Pfam" id="PF04134">
    <property type="entry name" value="DCC1-like"/>
    <property type="match status" value="1"/>
</dbReference>